<organism evidence="1 2">
    <name type="scientific">Sulfobacillus benefaciens</name>
    <dbReference type="NCBI Taxonomy" id="453960"/>
    <lineage>
        <taxon>Bacteria</taxon>
        <taxon>Bacillati</taxon>
        <taxon>Bacillota</taxon>
        <taxon>Clostridia</taxon>
        <taxon>Eubacteriales</taxon>
        <taxon>Clostridiales Family XVII. Incertae Sedis</taxon>
        <taxon>Sulfobacillus</taxon>
    </lineage>
</organism>
<dbReference type="AlphaFoldDB" id="A0A2T2WQ51"/>
<evidence type="ECO:0000313" key="1">
    <source>
        <dbReference type="EMBL" id="PSR24359.1"/>
    </source>
</evidence>
<sequence>MVIVIWIESLVGIKAFTNHSSIIYVFARILSVVFEVAQNKPMGQRPSLGYYSMIPMLLESHS</sequence>
<protein>
    <submittedName>
        <fullName evidence="1">Uncharacterized protein</fullName>
    </submittedName>
</protein>
<dbReference type="Proteomes" id="UP000242699">
    <property type="component" value="Unassembled WGS sequence"/>
</dbReference>
<comment type="caution">
    <text evidence="1">The sequence shown here is derived from an EMBL/GenBank/DDBJ whole genome shotgun (WGS) entry which is preliminary data.</text>
</comment>
<proteinExistence type="predicted"/>
<gene>
    <name evidence="1" type="ORF">C7B43_19215</name>
</gene>
<reference evidence="1 2" key="1">
    <citation type="journal article" date="2014" name="BMC Genomics">
        <title>Comparison of environmental and isolate Sulfobacillus genomes reveals diverse carbon, sulfur, nitrogen, and hydrogen metabolisms.</title>
        <authorList>
            <person name="Justice N.B."/>
            <person name="Norman A."/>
            <person name="Brown C.T."/>
            <person name="Singh A."/>
            <person name="Thomas B.C."/>
            <person name="Banfield J.F."/>
        </authorList>
    </citation>
    <scope>NUCLEOTIDE SEQUENCE [LARGE SCALE GENOMIC DNA]</scope>
    <source>
        <strain evidence="1">AMDSBA1</strain>
    </source>
</reference>
<name>A0A2T2WQ51_9FIRM</name>
<dbReference type="EMBL" id="PXYT01000081">
    <property type="protein sequence ID" value="PSR24359.1"/>
    <property type="molecule type" value="Genomic_DNA"/>
</dbReference>
<accession>A0A2T2WQ51</accession>
<evidence type="ECO:0000313" key="2">
    <source>
        <dbReference type="Proteomes" id="UP000242699"/>
    </source>
</evidence>